<gene>
    <name evidence="2" type="ORF">C0Q88_09470</name>
</gene>
<dbReference type="InterPro" id="IPR005149">
    <property type="entry name" value="Tscrpt_reg_PadR_N"/>
</dbReference>
<dbReference type="InterPro" id="IPR036388">
    <property type="entry name" value="WH-like_DNA-bd_sf"/>
</dbReference>
<dbReference type="EMBL" id="PKQE01000002">
    <property type="protein sequence ID" value="PLC42207.1"/>
    <property type="molecule type" value="Genomic_DNA"/>
</dbReference>
<dbReference type="InterPro" id="IPR036390">
    <property type="entry name" value="WH_DNA-bd_sf"/>
</dbReference>
<sequence length="209" mass="23446">MKRPTSPLALAVLVLLFEKPMHPYEMASTMRARGKEKSIKLRYGSLYTVIDSLEAAALIVPTETVRDGARPERTVYAITPAGRAEMNDWLREWIARPEKEYLRFEAGLSLLPALPPDHVIDLLRDRLARLDPLIAEVDAELTTGAAQDVPQLFLIESEYQRALLLAERQFVIRLITQMETGTLGGLDLWRGWHQQRAAAEKTASTTGPA</sequence>
<dbReference type="SUPFAM" id="SSF46785">
    <property type="entry name" value="Winged helix' DNA-binding domain"/>
    <property type="match status" value="1"/>
</dbReference>
<name>A0A2N4TR82_RALPI</name>
<feature type="domain" description="Transcription regulator PadR N-terminal" evidence="1">
    <location>
        <begin position="12"/>
        <end position="87"/>
    </location>
</feature>
<reference evidence="2 3" key="1">
    <citation type="submission" date="2017-12" db="EMBL/GenBank/DDBJ databases">
        <title>Draft genome sequence of Ralstonia pickettii 52.</title>
        <authorList>
            <person name="Zheng B."/>
        </authorList>
    </citation>
    <scope>NUCLEOTIDE SEQUENCE [LARGE SCALE GENOMIC DNA]</scope>
    <source>
        <strain evidence="2 3">52</strain>
    </source>
</reference>
<proteinExistence type="predicted"/>
<protein>
    <submittedName>
        <fullName evidence="2">PadR family transcriptional regulator</fullName>
    </submittedName>
</protein>
<dbReference type="Proteomes" id="UP000234456">
    <property type="component" value="Unassembled WGS sequence"/>
</dbReference>
<dbReference type="PANTHER" id="PTHR33169:SF27">
    <property type="entry name" value="TRANSCRIPTIONAL REGULATOR PADR FAMILY PROTEIN"/>
    <property type="match status" value="1"/>
</dbReference>
<accession>A0A2N4TR82</accession>
<evidence type="ECO:0000313" key="3">
    <source>
        <dbReference type="Proteomes" id="UP000234456"/>
    </source>
</evidence>
<dbReference type="PANTHER" id="PTHR33169">
    <property type="entry name" value="PADR-FAMILY TRANSCRIPTIONAL REGULATOR"/>
    <property type="match status" value="1"/>
</dbReference>
<dbReference type="RefSeq" id="WP_102065333.1">
    <property type="nucleotide sequence ID" value="NZ_PKQE01000002.1"/>
</dbReference>
<dbReference type="Pfam" id="PF03551">
    <property type="entry name" value="PadR"/>
    <property type="match status" value="1"/>
</dbReference>
<evidence type="ECO:0000259" key="1">
    <source>
        <dbReference type="Pfam" id="PF03551"/>
    </source>
</evidence>
<dbReference type="Gene3D" id="1.10.10.10">
    <property type="entry name" value="Winged helix-like DNA-binding domain superfamily/Winged helix DNA-binding domain"/>
    <property type="match status" value="1"/>
</dbReference>
<dbReference type="InterPro" id="IPR052509">
    <property type="entry name" value="Metal_resp_DNA-bind_regulator"/>
</dbReference>
<dbReference type="OrthoDB" id="3186544at2"/>
<dbReference type="AlphaFoldDB" id="A0A2N4TR82"/>
<organism evidence="2 3">
    <name type="scientific">Ralstonia pickettii</name>
    <name type="common">Burkholderia pickettii</name>
    <dbReference type="NCBI Taxonomy" id="329"/>
    <lineage>
        <taxon>Bacteria</taxon>
        <taxon>Pseudomonadati</taxon>
        <taxon>Pseudomonadota</taxon>
        <taxon>Betaproteobacteria</taxon>
        <taxon>Burkholderiales</taxon>
        <taxon>Burkholderiaceae</taxon>
        <taxon>Ralstonia</taxon>
    </lineage>
</organism>
<comment type="caution">
    <text evidence="2">The sequence shown here is derived from an EMBL/GenBank/DDBJ whole genome shotgun (WGS) entry which is preliminary data.</text>
</comment>
<evidence type="ECO:0000313" key="2">
    <source>
        <dbReference type="EMBL" id="PLC42207.1"/>
    </source>
</evidence>